<feature type="compositionally biased region" description="Basic and acidic residues" evidence="1">
    <location>
        <begin position="1"/>
        <end position="10"/>
    </location>
</feature>
<dbReference type="EMBL" id="JBDFQZ010000009">
    <property type="protein sequence ID" value="KAK9688977.1"/>
    <property type="molecule type" value="Genomic_DNA"/>
</dbReference>
<accession>A0AAW1IG37</accession>
<keyword evidence="3" id="KW-1185">Reference proteome</keyword>
<evidence type="ECO:0000313" key="2">
    <source>
        <dbReference type="EMBL" id="KAK9688977.1"/>
    </source>
</evidence>
<comment type="caution">
    <text evidence="2">The sequence shown here is derived from an EMBL/GenBank/DDBJ whole genome shotgun (WGS) entry which is preliminary data.</text>
</comment>
<organism evidence="2 3">
    <name type="scientific">Saponaria officinalis</name>
    <name type="common">Common soapwort</name>
    <name type="synonym">Lychnis saponaria</name>
    <dbReference type="NCBI Taxonomy" id="3572"/>
    <lineage>
        <taxon>Eukaryota</taxon>
        <taxon>Viridiplantae</taxon>
        <taxon>Streptophyta</taxon>
        <taxon>Embryophyta</taxon>
        <taxon>Tracheophyta</taxon>
        <taxon>Spermatophyta</taxon>
        <taxon>Magnoliopsida</taxon>
        <taxon>eudicotyledons</taxon>
        <taxon>Gunneridae</taxon>
        <taxon>Pentapetalae</taxon>
        <taxon>Caryophyllales</taxon>
        <taxon>Caryophyllaceae</taxon>
        <taxon>Caryophylleae</taxon>
        <taxon>Saponaria</taxon>
    </lineage>
</organism>
<dbReference type="Proteomes" id="UP001443914">
    <property type="component" value="Unassembled WGS sequence"/>
</dbReference>
<protein>
    <submittedName>
        <fullName evidence="2">Uncharacterized protein</fullName>
    </submittedName>
</protein>
<reference evidence="2" key="1">
    <citation type="submission" date="2024-03" db="EMBL/GenBank/DDBJ databases">
        <title>WGS assembly of Saponaria officinalis var. Norfolk2.</title>
        <authorList>
            <person name="Jenkins J."/>
            <person name="Shu S."/>
            <person name="Grimwood J."/>
            <person name="Barry K."/>
            <person name="Goodstein D."/>
            <person name="Schmutz J."/>
            <person name="Leebens-Mack J."/>
            <person name="Osbourn A."/>
        </authorList>
    </citation>
    <scope>NUCLEOTIDE SEQUENCE [LARGE SCALE GENOMIC DNA]</scope>
    <source>
        <strain evidence="2">JIC</strain>
    </source>
</reference>
<gene>
    <name evidence="2" type="ORF">RND81_09G026000</name>
</gene>
<evidence type="ECO:0000256" key="1">
    <source>
        <dbReference type="SAM" id="MobiDB-lite"/>
    </source>
</evidence>
<dbReference type="AlphaFoldDB" id="A0AAW1IG37"/>
<name>A0AAW1IG37_SAPOF</name>
<feature type="compositionally biased region" description="Gly residues" evidence="1">
    <location>
        <begin position="18"/>
        <end position="30"/>
    </location>
</feature>
<evidence type="ECO:0000313" key="3">
    <source>
        <dbReference type="Proteomes" id="UP001443914"/>
    </source>
</evidence>
<sequence length="106" mass="11572">MQQKFQEKCRVLPKPPAAGGGSRGGKGGTGTSLISSAIGHAKGLATVLYGIQDSCGLLLPSDNVRRQRLMKAIMIKRALSPPPKRFNLRWRNFHPKPSRLSMMSTE</sequence>
<feature type="region of interest" description="Disordered" evidence="1">
    <location>
        <begin position="1"/>
        <end position="32"/>
    </location>
</feature>
<proteinExistence type="predicted"/>